<dbReference type="AlphaFoldDB" id="A0A8T2RJX2"/>
<dbReference type="SMART" id="SM00389">
    <property type="entry name" value="HOX"/>
    <property type="match status" value="1"/>
</dbReference>
<gene>
    <name evidence="11" type="ORF">KP509_26G015100</name>
</gene>
<organism evidence="11 12">
    <name type="scientific">Ceratopteris richardii</name>
    <name type="common">Triangle waterfern</name>
    <dbReference type="NCBI Taxonomy" id="49495"/>
    <lineage>
        <taxon>Eukaryota</taxon>
        <taxon>Viridiplantae</taxon>
        <taxon>Streptophyta</taxon>
        <taxon>Embryophyta</taxon>
        <taxon>Tracheophyta</taxon>
        <taxon>Polypodiopsida</taxon>
        <taxon>Polypodiidae</taxon>
        <taxon>Polypodiales</taxon>
        <taxon>Pteridineae</taxon>
        <taxon>Pteridaceae</taxon>
        <taxon>Parkerioideae</taxon>
        <taxon>Ceratopteris</taxon>
    </lineage>
</organism>
<keyword evidence="4 8" id="KW-0238">DNA-binding</keyword>
<evidence type="ECO:0000256" key="1">
    <source>
        <dbReference type="ARBA" id="ARBA00004123"/>
    </source>
</evidence>
<feature type="compositionally biased region" description="Basic and acidic residues" evidence="9">
    <location>
        <begin position="529"/>
        <end position="542"/>
    </location>
</feature>
<evidence type="ECO:0000313" key="12">
    <source>
        <dbReference type="Proteomes" id="UP000825935"/>
    </source>
</evidence>
<keyword evidence="12" id="KW-1185">Reference proteome</keyword>
<dbReference type="InterPro" id="IPR050224">
    <property type="entry name" value="TALE_homeobox"/>
</dbReference>
<dbReference type="SMART" id="SM00574">
    <property type="entry name" value="POX"/>
    <property type="match status" value="1"/>
</dbReference>
<proteinExistence type="inferred from homology"/>
<evidence type="ECO:0000256" key="6">
    <source>
        <dbReference type="ARBA" id="ARBA00023163"/>
    </source>
</evidence>
<dbReference type="InterPro" id="IPR001356">
    <property type="entry name" value="HD"/>
</dbReference>
<dbReference type="OrthoDB" id="10056939at2759"/>
<evidence type="ECO:0000256" key="2">
    <source>
        <dbReference type="ARBA" id="ARBA00006454"/>
    </source>
</evidence>
<sequence length="923" mass="101044">MSFKLPKPNYSGNRFEPGSLMYPLYTTPHDDLDVAAAVAAATVEPSAGAVSNEQPLYGSRSNVEDVQTGSRISFAERFRRWSFEQEKVSPNSVSDVHGFNMSPFLPVNHNQHHLLSHPSTAATTGRSSSASIQRVAGHGSHSSVLGAPLSSVNEGMDTGFMSVSSSNTQYHEVTGAGFASTNLPQYGTTHGDMEILRTNHLQNIGSSSLQLSEEIPSSLSHPNVRFTAASGYSIQYPNTLNRAVPSNGYGVNIHRDRDHVIADTQHRTQRWEHSLRTSSSGTHPQAELLLLPGVAESVVEVPSTAHTTSLSRSSKLELLHLSSLHDNKGQLPPLGVTVAGGGMLGHQSCTNQMWSMDKLDMAVGLGLNENPIRSTLHLPDIDPYGTGGSTQTGLSLFLQSPNQRAQLALSFDAARYNTRSASGSLGILRNSKYLKPAQLLLNEFCNVCKNGSVDGDDSITDTTRRTPQGDAWNATGCTGTAELNLTRSEDDHGQLSRGFLCNSISGSFMAPKKSLTKPRNAGATTADIENEKSQTRSPDENRMAPPKQLPADERCHLQLRKARLIAMVEELDRRYQQYRDQMQLIVTSFESATGIGGAAPYTTLAKRAMSRQFRSLRDAIGEHIKAVCRTLGEEVSSVPILCRGETPRLRLIDQRLRHQRSLQQISMLPQQQAWRPQRGLPERSVSVLRAWLFEHFLHPYPKDSEKAMLARLTGLSRNQVSNWFINARVRLWKPMVEEMYLEESKALEMMQGEGDSGTTDRSAAASSYGVDQNIPSRYLNNRSDGHPNVPPSVGDLNSFIHFHSTARGHDTTSTSTSQHHGELASHNISWMKSQIITPALPANSIGVLSQTHVPDSHHDEHHRDFQNATALMQGHAATGSSTSFTKHGVSLTLGLQQPPPHSTYNSSATHGYHVRPSSEALLF</sequence>
<name>A0A8T2RJX2_CERRI</name>
<evidence type="ECO:0000256" key="5">
    <source>
        <dbReference type="ARBA" id="ARBA00023155"/>
    </source>
</evidence>
<dbReference type="Pfam" id="PF07526">
    <property type="entry name" value="POX"/>
    <property type="match status" value="1"/>
</dbReference>
<dbReference type="CDD" id="cd00086">
    <property type="entry name" value="homeodomain"/>
    <property type="match status" value="1"/>
</dbReference>
<evidence type="ECO:0000259" key="10">
    <source>
        <dbReference type="PROSITE" id="PS50071"/>
    </source>
</evidence>
<keyword evidence="3" id="KW-0805">Transcription regulation</keyword>
<dbReference type="Gene3D" id="1.10.10.60">
    <property type="entry name" value="Homeodomain-like"/>
    <property type="match status" value="1"/>
</dbReference>
<feature type="DNA-binding region" description="Homeobox" evidence="8">
    <location>
        <begin position="673"/>
        <end position="735"/>
    </location>
</feature>
<comment type="similarity">
    <text evidence="2">Belongs to the TALE/BELL homeobox family.</text>
</comment>
<feature type="region of interest" description="Disordered" evidence="9">
    <location>
        <begin position="512"/>
        <end position="548"/>
    </location>
</feature>
<dbReference type="GO" id="GO:0006355">
    <property type="term" value="P:regulation of DNA-templated transcription"/>
    <property type="evidence" value="ECO:0007669"/>
    <property type="project" value="InterPro"/>
</dbReference>
<keyword evidence="6" id="KW-0804">Transcription</keyword>
<protein>
    <recommendedName>
        <fullName evidence="10">Homeobox domain-containing protein</fullName>
    </recommendedName>
</protein>
<reference evidence="11" key="1">
    <citation type="submission" date="2021-08" db="EMBL/GenBank/DDBJ databases">
        <title>WGS assembly of Ceratopteris richardii.</title>
        <authorList>
            <person name="Marchant D.B."/>
            <person name="Chen G."/>
            <person name="Jenkins J."/>
            <person name="Shu S."/>
            <person name="Leebens-Mack J."/>
            <person name="Grimwood J."/>
            <person name="Schmutz J."/>
            <person name="Soltis P."/>
            <person name="Soltis D."/>
            <person name="Chen Z.-H."/>
        </authorList>
    </citation>
    <scope>NUCLEOTIDE SEQUENCE</scope>
    <source>
        <strain evidence="11">Whitten #5841</strain>
        <tissue evidence="11">Leaf</tissue>
    </source>
</reference>
<keyword evidence="7 8" id="KW-0539">Nucleus</keyword>
<evidence type="ECO:0000256" key="3">
    <source>
        <dbReference type="ARBA" id="ARBA00023015"/>
    </source>
</evidence>
<evidence type="ECO:0000256" key="4">
    <source>
        <dbReference type="ARBA" id="ARBA00023125"/>
    </source>
</evidence>
<dbReference type="EMBL" id="CM035431">
    <property type="protein sequence ID" value="KAH7296240.1"/>
    <property type="molecule type" value="Genomic_DNA"/>
</dbReference>
<dbReference type="Pfam" id="PF05920">
    <property type="entry name" value="Homeobox_KN"/>
    <property type="match status" value="1"/>
</dbReference>
<dbReference type="Proteomes" id="UP000825935">
    <property type="component" value="Chromosome 26"/>
</dbReference>
<dbReference type="SUPFAM" id="SSF46689">
    <property type="entry name" value="Homeodomain-like"/>
    <property type="match status" value="1"/>
</dbReference>
<comment type="caution">
    <text evidence="11">The sequence shown here is derived from an EMBL/GenBank/DDBJ whole genome shotgun (WGS) entry which is preliminary data.</text>
</comment>
<evidence type="ECO:0000256" key="8">
    <source>
        <dbReference type="PROSITE-ProRule" id="PRU00108"/>
    </source>
</evidence>
<dbReference type="GO" id="GO:0003677">
    <property type="term" value="F:DNA binding"/>
    <property type="evidence" value="ECO:0007669"/>
    <property type="project" value="UniProtKB-UniRule"/>
</dbReference>
<accession>A0A8T2RJX2</accession>
<keyword evidence="5 8" id="KW-0371">Homeobox</keyword>
<dbReference type="PROSITE" id="PS50071">
    <property type="entry name" value="HOMEOBOX_2"/>
    <property type="match status" value="1"/>
</dbReference>
<dbReference type="FunFam" id="1.10.10.60:FF:000117">
    <property type="entry name" value="BEL1-like homeodomain protein 9"/>
    <property type="match status" value="1"/>
</dbReference>
<dbReference type="InterPro" id="IPR008422">
    <property type="entry name" value="KN_HD"/>
</dbReference>
<comment type="subcellular location">
    <subcellularLocation>
        <location evidence="1 8">Nucleus</location>
    </subcellularLocation>
</comment>
<dbReference type="InterPro" id="IPR006563">
    <property type="entry name" value="POX_dom"/>
</dbReference>
<dbReference type="InterPro" id="IPR009057">
    <property type="entry name" value="Homeodomain-like_sf"/>
</dbReference>
<dbReference type="PANTHER" id="PTHR11850">
    <property type="entry name" value="HOMEOBOX PROTEIN TRANSCRIPTION FACTORS"/>
    <property type="match status" value="1"/>
</dbReference>
<evidence type="ECO:0000256" key="7">
    <source>
        <dbReference type="ARBA" id="ARBA00023242"/>
    </source>
</evidence>
<feature type="domain" description="Homeobox" evidence="10">
    <location>
        <begin position="671"/>
        <end position="734"/>
    </location>
</feature>
<evidence type="ECO:0000313" key="11">
    <source>
        <dbReference type="EMBL" id="KAH7296240.1"/>
    </source>
</evidence>
<dbReference type="GO" id="GO:0005634">
    <property type="term" value="C:nucleus"/>
    <property type="evidence" value="ECO:0007669"/>
    <property type="project" value="UniProtKB-SubCell"/>
</dbReference>
<evidence type="ECO:0000256" key="9">
    <source>
        <dbReference type="SAM" id="MobiDB-lite"/>
    </source>
</evidence>